<organism evidence="1 2">
    <name type="scientific">Digitaria exilis</name>
    <dbReference type="NCBI Taxonomy" id="1010633"/>
    <lineage>
        <taxon>Eukaryota</taxon>
        <taxon>Viridiplantae</taxon>
        <taxon>Streptophyta</taxon>
        <taxon>Embryophyta</taxon>
        <taxon>Tracheophyta</taxon>
        <taxon>Spermatophyta</taxon>
        <taxon>Magnoliopsida</taxon>
        <taxon>Liliopsida</taxon>
        <taxon>Poales</taxon>
        <taxon>Poaceae</taxon>
        <taxon>PACMAD clade</taxon>
        <taxon>Panicoideae</taxon>
        <taxon>Panicodae</taxon>
        <taxon>Paniceae</taxon>
        <taxon>Anthephorinae</taxon>
        <taxon>Digitaria</taxon>
    </lineage>
</organism>
<dbReference type="AlphaFoldDB" id="A0A835FIK5"/>
<name>A0A835FIK5_9POAL</name>
<comment type="caution">
    <text evidence="1">The sequence shown here is derived from an EMBL/GenBank/DDBJ whole genome shotgun (WGS) entry which is preliminary data.</text>
</comment>
<dbReference type="InterPro" id="IPR009003">
    <property type="entry name" value="Peptidase_S1_PA"/>
</dbReference>
<sequence length="244" mass="25694">MEDQDVSVSSLLKTRPPKALHATAMRYRKSVVAIMVTDDDGMSYGSGFILRGGPGGSLVVTCEHIVREATSIRVRRVVGVGEGGGVEDYAATMICKHREPDIALLRVPDLIQPSLALNLAVPQVGLNYPAISVGNACPADGPGGNWDGSTLVRLPSTLPGCIWYAFASLSTYDDKVKLVMYETLFLNCETVGGMSGGPIVGAQGVIGMGCKMSDDGLLMLAVSSSTIIQVLKLTAGLHVDVIRD</sequence>
<keyword evidence="2" id="KW-1185">Reference proteome</keyword>
<dbReference type="Gene3D" id="2.40.10.120">
    <property type="match status" value="1"/>
</dbReference>
<dbReference type="PANTHER" id="PTHR43019:SF46">
    <property type="entry name" value="SERINE PROTEASE"/>
    <property type="match status" value="1"/>
</dbReference>
<dbReference type="Proteomes" id="UP000636709">
    <property type="component" value="Unassembled WGS sequence"/>
</dbReference>
<reference evidence="1" key="1">
    <citation type="submission" date="2020-07" db="EMBL/GenBank/DDBJ databases">
        <title>Genome sequence and genetic diversity analysis of an under-domesticated orphan crop, white fonio (Digitaria exilis).</title>
        <authorList>
            <person name="Bennetzen J.L."/>
            <person name="Chen S."/>
            <person name="Ma X."/>
            <person name="Wang X."/>
            <person name="Yssel A.E.J."/>
            <person name="Chaluvadi S.R."/>
            <person name="Johnson M."/>
            <person name="Gangashetty P."/>
            <person name="Hamidou F."/>
            <person name="Sanogo M.D."/>
            <person name="Zwaenepoel A."/>
            <person name="Wallace J."/>
            <person name="Van De Peer Y."/>
            <person name="Van Deynze A."/>
        </authorList>
    </citation>
    <scope>NUCLEOTIDE SEQUENCE</scope>
    <source>
        <tissue evidence="1">Leaves</tissue>
    </source>
</reference>
<dbReference type="OrthoDB" id="585429at2759"/>
<evidence type="ECO:0008006" key="3">
    <source>
        <dbReference type="Google" id="ProtNLM"/>
    </source>
</evidence>
<protein>
    <recommendedName>
        <fullName evidence="3">Serine protease</fullName>
    </recommendedName>
</protein>
<dbReference type="PANTHER" id="PTHR43019">
    <property type="entry name" value="SERINE ENDOPROTEASE DEGS"/>
    <property type="match status" value="1"/>
</dbReference>
<evidence type="ECO:0000313" key="1">
    <source>
        <dbReference type="EMBL" id="KAF8758132.1"/>
    </source>
</evidence>
<dbReference type="SUPFAM" id="SSF50494">
    <property type="entry name" value="Trypsin-like serine proteases"/>
    <property type="match status" value="1"/>
</dbReference>
<gene>
    <name evidence="1" type="ORF">HU200_010648</name>
</gene>
<accession>A0A835FIK5</accession>
<dbReference type="Pfam" id="PF13365">
    <property type="entry name" value="Trypsin_2"/>
    <property type="match status" value="1"/>
</dbReference>
<evidence type="ECO:0000313" key="2">
    <source>
        <dbReference type="Proteomes" id="UP000636709"/>
    </source>
</evidence>
<proteinExistence type="predicted"/>
<dbReference type="EMBL" id="JACEFO010000740">
    <property type="protein sequence ID" value="KAF8758132.1"/>
    <property type="molecule type" value="Genomic_DNA"/>
</dbReference>